<dbReference type="GO" id="GO:0016651">
    <property type="term" value="F:oxidoreductase activity, acting on NAD(P)H"/>
    <property type="evidence" value="ECO:0007669"/>
    <property type="project" value="UniProtKB-ARBA"/>
</dbReference>
<dbReference type="Pfam" id="PF12682">
    <property type="entry name" value="Flavodoxin_4"/>
    <property type="match status" value="1"/>
</dbReference>
<dbReference type="PANTHER" id="PTHR39201">
    <property type="entry name" value="EXPORTED PROTEIN-RELATED"/>
    <property type="match status" value="1"/>
</dbReference>
<name>A0A4R5NI57_9LACO</name>
<dbReference type="PROSITE" id="PS50902">
    <property type="entry name" value="FLAVODOXIN_LIKE"/>
    <property type="match status" value="1"/>
</dbReference>
<dbReference type="PANTHER" id="PTHR39201:SF1">
    <property type="entry name" value="FLAVODOXIN-LIKE DOMAIN-CONTAINING PROTEIN"/>
    <property type="match status" value="1"/>
</dbReference>
<comment type="caution">
    <text evidence="3">The sequence shown here is derived from an EMBL/GenBank/DDBJ whole genome shotgun (WGS) entry which is preliminary data.</text>
</comment>
<dbReference type="SUPFAM" id="SSF52218">
    <property type="entry name" value="Flavoproteins"/>
    <property type="match status" value="1"/>
</dbReference>
<proteinExistence type="predicted"/>
<organism evidence="3 4">
    <name type="scientific">Secundilactobacillus malefermentans</name>
    <dbReference type="NCBI Taxonomy" id="176292"/>
    <lineage>
        <taxon>Bacteria</taxon>
        <taxon>Bacillati</taxon>
        <taxon>Bacillota</taxon>
        <taxon>Bacilli</taxon>
        <taxon>Lactobacillales</taxon>
        <taxon>Lactobacillaceae</taxon>
        <taxon>Secundilactobacillus</taxon>
    </lineage>
</organism>
<evidence type="ECO:0000256" key="1">
    <source>
        <dbReference type="SAM" id="MobiDB-lite"/>
    </source>
</evidence>
<dbReference type="InterPro" id="IPR008254">
    <property type="entry name" value="Flavodoxin/NO_synth"/>
</dbReference>
<keyword evidence="4" id="KW-1185">Reference proteome</keyword>
<feature type="region of interest" description="Disordered" evidence="1">
    <location>
        <begin position="1"/>
        <end position="23"/>
    </location>
</feature>
<evidence type="ECO:0000313" key="4">
    <source>
        <dbReference type="Proteomes" id="UP000294854"/>
    </source>
</evidence>
<reference evidence="3 4" key="1">
    <citation type="journal article" date="2019" name="Appl. Microbiol. Biotechnol.">
        <title>Uncovering carbohydrate metabolism through a genotype-phenotype association study of 56 lactic acid bacteria genomes.</title>
        <authorList>
            <person name="Buron-Moles G."/>
            <person name="Chailyan A."/>
            <person name="Dolejs I."/>
            <person name="Forster J."/>
            <person name="Miks M.H."/>
        </authorList>
    </citation>
    <scope>NUCLEOTIDE SEQUENCE [LARGE SCALE GENOMIC DNA]</scope>
    <source>
        <strain evidence="3 4">ATCC 49373</strain>
    </source>
</reference>
<protein>
    <recommendedName>
        <fullName evidence="2">Flavodoxin-like domain-containing protein</fullName>
    </recommendedName>
</protein>
<sequence>MTNLPKGCGAVSDGADTNAKNKPMQILTNDTRTLIVYFSRSGNTEAQATFAQETLTADMVELVVESPYPANYRASVERATAEREPEEWPAIITKNLPDFSKYDNILLGHPIWAMTIANPMRQFLETVGDQLAGKTVTSFSTNAGYGNGDTQMVLQALLPKSAKILPGYTIHDTKLESTRDQFKNWLLRLPID</sequence>
<dbReference type="Gene3D" id="3.40.50.360">
    <property type="match status" value="1"/>
</dbReference>
<evidence type="ECO:0000259" key="2">
    <source>
        <dbReference type="PROSITE" id="PS50902"/>
    </source>
</evidence>
<gene>
    <name evidence="3" type="ORF">C5L31_002071</name>
</gene>
<accession>A0A4R5NI57</accession>
<dbReference type="EMBL" id="PUFO01000080">
    <property type="protein sequence ID" value="TDG73920.1"/>
    <property type="molecule type" value="Genomic_DNA"/>
</dbReference>
<evidence type="ECO:0000313" key="3">
    <source>
        <dbReference type="EMBL" id="TDG73920.1"/>
    </source>
</evidence>
<feature type="domain" description="Flavodoxin-like" evidence="2">
    <location>
        <begin position="33"/>
        <end position="190"/>
    </location>
</feature>
<dbReference type="AlphaFoldDB" id="A0A4R5NI57"/>
<dbReference type="GO" id="GO:0010181">
    <property type="term" value="F:FMN binding"/>
    <property type="evidence" value="ECO:0007669"/>
    <property type="project" value="InterPro"/>
</dbReference>
<dbReference type="InterPro" id="IPR029039">
    <property type="entry name" value="Flavoprotein-like_sf"/>
</dbReference>
<dbReference type="STRING" id="1122149.FD44_GL000116"/>
<dbReference type="Proteomes" id="UP000294854">
    <property type="component" value="Unassembled WGS sequence"/>
</dbReference>